<reference evidence="1 2" key="1">
    <citation type="submission" date="2019-07" db="EMBL/GenBank/DDBJ databases">
        <title>Diversity of Bacteria from Kongsfjorden, Arctic.</title>
        <authorList>
            <person name="Yu Y."/>
        </authorList>
    </citation>
    <scope>NUCLEOTIDE SEQUENCE [LARGE SCALE GENOMIC DNA]</scope>
    <source>
        <strain evidence="1 2">SM1928</strain>
    </source>
</reference>
<evidence type="ECO:0000313" key="2">
    <source>
        <dbReference type="Proteomes" id="UP000316500"/>
    </source>
</evidence>
<accession>A0A558GXG1</accession>
<dbReference type="AlphaFoldDB" id="A0A558GXG1"/>
<dbReference type="Proteomes" id="UP000316500">
    <property type="component" value="Unassembled WGS sequence"/>
</dbReference>
<sequence length="156" mass="17078">MATAPVVGNVTDVAGTHLNGKIPELHFTLNSPNAKAGKVIPTEPLTVQPASDGSFTASLETTTDMMDDAWYTVSIQWLDAAGNYVKADFPDWQLQVPSGGGSFSNLFGKPPKNTRMVYVSLTPPDNPRPFTLWLKANPADDLDPLNTWDLYEWRNV</sequence>
<name>A0A558GXG1_PAENT</name>
<evidence type="ECO:0000313" key="1">
    <source>
        <dbReference type="EMBL" id="TVU61564.1"/>
    </source>
</evidence>
<dbReference type="RefSeq" id="WP_144651339.1">
    <property type="nucleotide sequence ID" value="NZ_VNFK01000010.1"/>
</dbReference>
<gene>
    <name evidence="1" type="ORF">FQP90_13570</name>
</gene>
<protein>
    <submittedName>
        <fullName evidence="1">Uncharacterized protein</fullName>
    </submittedName>
</protein>
<organism evidence="1 2">
    <name type="scientific">Paenarthrobacter nitroguajacolicus</name>
    <name type="common">Arthrobacter nitroguajacolicus</name>
    <dbReference type="NCBI Taxonomy" id="211146"/>
    <lineage>
        <taxon>Bacteria</taxon>
        <taxon>Bacillati</taxon>
        <taxon>Actinomycetota</taxon>
        <taxon>Actinomycetes</taxon>
        <taxon>Micrococcales</taxon>
        <taxon>Micrococcaceae</taxon>
        <taxon>Paenarthrobacter</taxon>
    </lineage>
</organism>
<proteinExistence type="predicted"/>
<dbReference type="OrthoDB" id="4951182at2"/>
<dbReference type="EMBL" id="VNFK01000010">
    <property type="protein sequence ID" value="TVU61564.1"/>
    <property type="molecule type" value="Genomic_DNA"/>
</dbReference>
<comment type="caution">
    <text evidence="1">The sequence shown here is derived from an EMBL/GenBank/DDBJ whole genome shotgun (WGS) entry which is preliminary data.</text>
</comment>